<evidence type="ECO:0000313" key="7">
    <source>
        <dbReference type="EMBL" id="SDS95891.1"/>
    </source>
</evidence>
<evidence type="ECO:0000256" key="3">
    <source>
        <dbReference type="ARBA" id="ARBA00023015"/>
    </source>
</evidence>
<dbReference type="InterPro" id="IPR005119">
    <property type="entry name" value="LysR_subst-bd"/>
</dbReference>
<dbReference type="PROSITE" id="PS50931">
    <property type="entry name" value="HTH_LYSR"/>
    <property type="match status" value="1"/>
</dbReference>
<evidence type="ECO:0000256" key="2">
    <source>
        <dbReference type="ARBA" id="ARBA00009437"/>
    </source>
</evidence>
<dbReference type="InterPro" id="IPR036390">
    <property type="entry name" value="WH_DNA-bd_sf"/>
</dbReference>
<reference evidence="8" key="1">
    <citation type="submission" date="2016-10" db="EMBL/GenBank/DDBJ databases">
        <authorList>
            <person name="Varghese N."/>
            <person name="Submissions S."/>
        </authorList>
    </citation>
    <scope>NUCLEOTIDE SEQUENCE [LARGE SCALE GENOMIC DNA]</scope>
    <source>
        <strain evidence="8">GAS369</strain>
    </source>
</reference>
<evidence type="ECO:0000256" key="5">
    <source>
        <dbReference type="ARBA" id="ARBA00023163"/>
    </source>
</evidence>
<dbReference type="PRINTS" id="PR00039">
    <property type="entry name" value="HTHLYSR"/>
</dbReference>
<evidence type="ECO:0000256" key="1">
    <source>
        <dbReference type="ARBA" id="ARBA00003502"/>
    </source>
</evidence>
<accession>A0A1H1WGZ4</accession>
<dbReference type="GO" id="GO:0006351">
    <property type="term" value="P:DNA-templated transcription"/>
    <property type="evidence" value="ECO:0007669"/>
    <property type="project" value="TreeGrafter"/>
</dbReference>
<keyword evidence="4" id="KW-0238">DNA-binding</keyword>
<dbReference type="PANTHER" id="PTHR30537">
    <property type="entry name" value="HTH-TYPE TRANSCRIPTIONAL REGULATOR"/>
    <property type="match status" value="1"/>
</dbReference>
<keyword evidence="3" id="KW-0805">Transcription regulation</keyword>
<dbReference type="AlphaFoldDB" id="A0A1H1WGZ4"/>
<dbReference type="CDD" id="cd08422">
    <property type="entry name" value="PBP2_CrgA_like"/>
    <property type="match status" value="1"/>
</dbReference>
<dbReference type="Gene3D" id="3.40.190.290">
    <property type="match status" value="1"/>
</dbReference>
<dbReference type="SUPFAM" id="SSF46785">
    <property type="entry name" value="Winged helix' DNA-binding domain"/>
    <property type="match status" value="1"/>
</dbReference>
<keyword evidence="8" id="KW-1185">Reference proteome</keyword>
<sequence length="293" mass="31581">MSDRLQELAVFVRAAESGSFSRAARELGLSQPSVSRIIGELEARLGVTLLLRTTRRITVTDAGALFLDRAREILAEIEDAEDAARGLDSLRGLIRLAIPVVYGTREIIPRLPKFLAAHPMLRVEMSVADQRQDLVADGADIAIRLGDLDDSVFGARKLETLERMLVASPAYLKARGTPKTPADLAAHDCVFGPGNFGRDSWSFRRNGTETSVDVRGRIHTNSGPGVFASVMAGLGIAMVSTVMAGPEVKAGVLVPLLRSYKLSSVDVHAVFPGGPRPSTKVRALVDFLVEELK</sequence>
<gene>
    <name evidence="7" type="ORF">SAMN05444158_3829</name>
</gene>
<dbReference type="Pfam" id="PF00126">
    <property type="entry name" value="HTH_1"/>
    <property type="match status" value="1"/>
</dbReference>
<dbReference type="InterPro" id="IPR000847">
    <property type="entry name" value="LysR_HTH_N"/>
</dbReference>
<organism evidence="7 8">
    <name type="scientific">Bradyrhizobium canariense</name>
    <dbReference type="NCBI Taxonomy" id="255045"/>
    <lineage>
        <taxon>Bacteria</taxon>
        <taxon>Pseudomonadati</taxon>
        <taxon>Pseudomonadota</taxon>
        <taxon>Alphaproteobacteria</taxon>
        <taxon>Hyphomicrobiales</taxon>
        <taxon>Nitrobacteraceae</taxon>
        <taxon>Bradyrhizobium</taxon>
    </lineage>
</organism>
<keyword evidence="5" id="KW-0804">Transcription</keyword>
<proteinExistence type="inferred from homology"/>
<comment type="similarity">
    <text evidence="2">Belongs to the LysR transcriptional regulatory family.</text>
</comment>
<comment type="function">
    <text evidence="1">NodD regulates the expression of the nodABCFE genes which encode other nodulation proteins. NodD is also a negative regulator of its own expression. Binds flavonoids as inducers.</text>
</comment>
<dbReference type="GO" id="GO:0003700">
    <property type="term" value="F:DNA-binding transcription factor activity"/>
    <property type="evidence" value="ECO:0007669"/>
    <property type="project" value="InterPro"/>
</dbReference>
<dbReference type="PANTHER" id="PTHR30537:SF5">
    <property type="entry name" value="HTH-TYPE TRANSCRIPTIONAL ACTIVATOR TTDR-RELATED"/>
    <property type="match status" value="1"/>
</dbReference>
<dbReference type="RefSeq" id="WP_146688387.1">
    <property type="nucleotide sequence ID" value="NZ_LT629750.1"/>
</dbReference>
<evidence type="ECO:0000313" key="8">
    <source>
        <dbReference type="Proteomes" id="UP000243904"/>
    </source>
</evidence>
<evidence type="ECO:0000256" key="4">
    <source>
        <dbReference type="ARBA" id="ARBA00023125"/>
    </source>
</evidence>
<dbReference type="EMBL" id="LT629750">
    <property type="protein sequence ID" value="SDS95891.1"/>
    <property type="molecule type" value="Genomic_DNA"/>
</dbReference>
<dbReference type="GO" id="GO:0043565">
    <property type="term" value="F:sequence-specific DNA binding"/>
    <property type="evidence" value="ECO:0007669"/>
    <property type="project" value="TreeGrafter"/>
</dbReference>
<dbReference type="Proteomes" id="UP000243904">
    <property type="component" value="Chromosome I"/>
</dbReference>
<dbReference type="SUPFAM" id="SSF53850">
    <property type="entry name" value="Periplasmic binding protein-like II"/>
    <property type="match status" value="1"/>
</dbReference>
<dbReference type="FunFam" id="1.10.10.10:FF:000001">
    <property type="entry name" value="LysR family transcriptional regulator"/>
    <property type="match status" value="1"/>
</dbReference>
<evidence type="ECO:0000259" key="6">
    <source>
        <dbReference type="PROSITE" id="PS50931"/>
    </source>
</evidence>
<dbReference type="Gene3D" id="1.10.10.10">
    <property type="entry name" value="Winged helix-like DNA-binding domain superfamily/Winged helix DNA-binding domain"/>
    <property type="match status" value="1"/>
</dbReference>
<dbReference type="InterPro" id="IPR058163">
    <property type="entry name" value="LysR-type_TF_proteobact-type"/>
</dbReference>
<dbReference type="InterPro" id="IPR036388">
    <property type="entry name" value="WH-like_DNA-bd_sf"/>
</dbReference>
<feature type="domain" description="HTH lysR-type" evidence="6">
    <location>
        <begin position="3"/>
        <end position="60"/>
    </location>
</feature>
<dbReference type="Pfam" id="PF03466">
    <property type="entry name" value="LysR_substrate"/>
    <property type="match status" value="1"/>
</dbReference>
<name>A0A1H1WGZ4_9BRAD</name>
<protein>
    <submittedName>
        <fullName evidence="7">Transcriptional regulator, LysR family</fullName>
    </submittedName>
</protein>